<dbReference type="InterPro" id="IPR014048">
    <property type="entry name" value="MethylDNA_cys_MeTrfase_DNA-bd"/>
</dbReference>
<comment type="similarity">
    <text evidence="8">Belongs to the MGMT family.</text>
</comment>
<evidence type="ECO:0000259" key="9">
    <source>
        <dbReference type="Pfam" id="PF01035"/>
    </source>
</evidence>
<dbReference type="GO" id="GO:0032259">
    <property type="term" value="P:methylation"/>
    <property type="evidence" value="ECO:0007669"/>
    <property type="project" value="UniProtKB-KW"/>
</dbReference>
<protein>
    <recommendedName>
        <fullName evidence="8">Methylated-DNA--protein-cysteine methyltransferase</fullName>
        <ecNumber evidence="8">2.1.1.63</ecNumber>
    </recommendedName>
    <alternativeName>
        <fullName evidence="8">6-O-methylguanine-DNA methyltransferase</fullName>
        <shortName evidence="8">MGMT</shortName>
    </alternativeName>
    <alternativeName>
        <fullName evidence="8">O-6-methylguanine-DNA-alkyltransferase</fullName>
    </alternativeName>
</protein>
<keyword evidence="3 8" id="KW-0489">Methyltransferase</keyword>
<sequence>MNNISKAYYNSPIGIIEIKGTEEGILSILFEEEIENNEGTVYVSEVVKDCLKQLDEYFTGRRKEFNVNYIFEGTDFQKKVWNALTSIPFGRTATYKDIAEAVGSPKAVRAVGSTNSKNLVSIIVPCHRVIGTNGKLTGYAGGLWRKEWLLNHEKKYSSSNEDNL</sequence>
<dbReference type="GO" id="GO:0008168">
    <property type="term" value="F:methyltransferase activity"/>
    <property type="evidence" value="ECO:0007669"/>
    <property type="project" value="UniProtKB-KW"/>
</dbReference>
<organism evidence="11 12">
    <name type="scientific">Clostridium omnivorum</name>
    <dbReference type="NCBI Taxonomy" id="1604902"/>
    <lineage>
        <taxon>Bacteria</taxon>
        <taxon>Bacillati</taxon>
        <taxon>Bacillota</taxon>
        <taxon>Clostridia</taxon>
        <taxon>Eubacteriales</taxon>
        <taxon>Clostridiaceae</taxon>
        <taxon>Clostridium</taxon>
    </lineage>
</organism>
<dbReference type="RefSeq" id="WP_264849165.1">
    <property type="nucleotide sequence ID" value="NZ_BRXR01000001.1"/>
</dbReference>
<comment type="subcellular location">
    <subcellularLocation>
        <location evidence="8">Cytoplasm</location>
    </subcellularLocation>
</comment>
<keyword evidence="5 8" id="KW-0227">DNA damage</keyword>
<dbReference type="InterPro" id="IPR023546">
    <property type="entry name" value="MGMT"/>
</dbReference>
<comment type="catalytic activity">
    <reaction evidence="1 8">
        <text>a 4-O-methyl-thymidine in DNA + L-cysteinyl-[protein] = a thymidine in DNA + S-methyl-L-cysteinyl-[protein]</text>
        <dbReference type="Rhea" id="RHEA:53428"/>
        <dbReference type="Rhea" id="RHEA-COMP:10131"/>
        <dbReference type="Rhea" id="RHEA-COMP:10132"/>
        <dbReference type="Rhea" id="RHEA-COMP:13555"/>
        <dbReference type="Rhea" id="RHEA-COMP:13556"/>
        <dbReference type="ChEBI" id="CHEBI:29950"/>
        <dbReference type="ChEBI" id="CHEBI:82612"/>
        <dbReference type="ChEBI" id="CHEBI:137386"/>
        <dbReference type="ChEBI" id="CHEBI:137387"/>
        <dbReference type="EC" id="2.1.1.63"/>
    </reaction>
</comment>
<feature type="domain" description="Methylated-DNA-[protein]-cysteine S-methyltransferase DNA binding" evidence="9">
    <location>
        <begin position="75"/>
        <end position="154"/>
    </location>
</feature>
<gene>
    <name evidence="11" type="primary">ogt_1</name>
    <name evidence="11" type="ORF">bsdE14_13010</name>
</gene>
<dbReference type="EC" id="2.1.1.63" evidence="8"/>
<feature type="domain" description="Methylguanine DNA methyltransferase ribonuclease-like" evidence="10">
    <location>
        <begin position="6"/>
        <end position="67"/>
    </location>
</feature>
<dbReference type="Gene3D" id="3.30.160.70">
    <property type="entry name" value="Methylated DNA-protein cysteine methyltransferase domain"/>
    <property type="match status" value="1"/>
</dbReference>
<comment type="caution">
    <text evidence="11">The sequence shown here is derived from an EMBL/GenBank/DDBJ whole genome shotgun (WGS) entry which is preliminary data.</text>
</comment>
<evidence type="ECO:0000256" key="4">
    <source>
        <dbReference type="ARBA" id="ARBA00022679"/>
    </source>
</evidence>
<dbReference type="SUPFAM" id="SSF46767">
    <property type="entry name" value="Methylated DNA-protein cysteine methyltransferase, C-terminal domain"/>
    <property type="match status" value="1"/>
</dbReference>
<keyword evidence="6 8" id="KW-0234">DNA repair</keyword>
<comment type="miscellaneous">
    <text evidence="8">This enzyme catalyzes only one turnover and therefore is not strictly catalytic. According to one definition, an enzyme is a biocatalyst that acts repeatedly and over many reaction cycles.</text>
</comment>
<evidence type="ECO:0000256" key="6">
    <source>
        <dbReference type="ARBA" id="ARBA00023204"/>
    </source>
</evidence>
<evidence type="ECO:0000256" key="2">
    <source>
        <dbReference type="ARBA" id="ARBA00022490"/>
    </source>
</evidence>
<evidence type="ECO:0000256" key="5">
    <source>
        <dbReference type="ARBA" id="ARBA00022763"/>
    </source>
</evidence>
<feature type="active site" description="Nucleophile; methyl group acceptor" evidence="8">
    <location>
        <position position="126"/>
    </location>
</feature>
<evidence type="ECO:0000313" key="12">
    <source>
        <dbReference type="Proteomes" id="UP001208567"/>
    </source>
</evidence>
<comment type="catalytic activity">
    <reaction evidence="7 8">
        <text>a 6-O-methyl-2'-deoxyguanosine in DNA + L-cysteinyl-[protein] = S-methyl-L-cysteinyl-[protein] + a 2'-deoxyguanosine in DNA</text>
        <dbReference type="Rhea" id="RHEA:24000"/>
        <dbReference type="Rhea" id="RHEA-COMP:10131"/>
        <dbReference type="Rhea" id="RHEA-COMP:10132"/>
        <dbReference type="Rhea" id="RHEA-COMP:11367"/>
        <dbReference type="Rhea" id="RHEA-COMP:11368"/>
        <dbReference type="ChEBI" id="CHEBI:29950"/>
        <dbReference type="ChEBI" id="CHEBI:82612"/>
        <dbReference type="ChEBI" id="CHEBI:85445"/>
        <dbReference type="ChEBI" id="CHEBI:85448"/>
        <dbReference type="EC" id="2.1.1.63"/>
    </reaction>
</comment>
<dbReference type="PANTHER" id="PTHR10815:SF13">
    <property type="entry name" value="METHYLATED-DNA--PROTEIN-CYSTEINE METHYLTRANSFERASE"/>
    <property type="match status" value="1"/>
</dbReference>
<dbReference type="NCBIfam" id="TIGR00589">
    <property type="entry name" value="ogt"/>
    <property type="match status" value="1"/>
</dbReference>
<evidence type="ECO:0000256" key="1">
    <source>
        <dbReference type="ARBA" id="ARBA00001286"/>
    </source>
</evidence>
<dbReference type="InterPro" id="IPR036631">
    <property type="entry name" value="MGMT_N_sf"/>
</dbReference>
<evidence type="ECO:0000259" key="10">
    <source>
        <dbReference type="Pfam" id="PF02870"/>
    </source>
</evidence>
<dbReference type="InterPro" id="IPR036217">
    <property type="entry name" value="MethylDNA_cys_MeTrfase_DNAb"/>
</dbReference>
<dbReference type="HAMAP" id="MF_00772">
    <property type="entry name" value="OGT"/>
    <property type="match status" value="1"/>
</dbReference>
<dbReference type="SUPFAM" id="SSF53155">
    <property type="entry name" value="Methylated DNA-protein cysteine methyltransferase domain"/>
    <property type="match status" value="1"/>
</dbReference>
<comment type="function">
    <text evidence="8">Involved in the cellular defense against the biological effects of O6-methylguanine (O6-MeG) and O4-methylthymine (O4-MeT) in DNA. Repairs the methylated nucleobase in DNA by stoichiometrically transferring the methyl group to a cysteine residue in the enzyme. This is a suicide reaction: the enzyme is irreversibly inactivated.</text>
</comment>
<dbReference type="Pfam" id="PF02870">
    <property type="entry name" value="Methyltransf_1N"/>
    <property type="match status" value="1"/>
</dbReference>
<accession>A0ABQ5N3X6</accession>
<proteinExistence type="inferred from homology"/>
<dbReference type="Pfam" id="PF01035">
    <property type="entry name" value="DNA_binding_1"/>
    <property type="match status" value="1"/>
</dbReference>
<evidence type="ECO:0000256" key="7">
    <source>
        <dbReference type="ARBA" id="ARBA00049348"/>
    </source>
</evidence>
<reference evidence="11 12" key="1">
    <citation type="journal article" date="2024" name="Int. J. Syst. Evol. Microbiol.">
        <title>Clostridium omnivorum sp. nov., isolated from anoxic soil under the treatment of reductive soil disinfestation.</title>
        <authorList>
            <person name="Ueki A."/>
            <person name="Tonouchi A."/>
            <person name="Kaku N."/>
            <person name="Honma S."/>
            <person name="Ueki K."/>
        </authorList>
    </citation>
    <scope>NUCLEOTIDE SEQUENCE [LARGE SCALE GENOMIC DNA]</scope>
    <source>
        <strain evidence="11 12">E14</strain>
    </source>
</reference>
<dbReference type="PROSITE" id="PS00374">
    <property type="entry name" value="MGMT"/>
    <property type="match status" value="1"/>
</dbReference>
<keyword evidence="2 8" id="KW-0963">Cytoplasm</keyword>
<dbReference type="InterPro" id="IPR036388">
    <property type="entry name" value="WH-like_DNA-bd_sf"/>
</dbReference>
<dbReference type="Proteomes" id="UP001208567">
    <property type="component" value="Unassembled WGS sequence"/>
</dbReference>
<keyword evidence="12" id="KW-1185">Reference proteome</keyword>
<keyword evidence="4 8" id="KW-0808">Transferase</keyword>
<dbReference type="InterPro" id="IPR008332">
    <property type="entry name" value="MethylG_MeTrfase_N"/>
</dbReference>
<evidence type="ECO:0000313" key="11">
    <source>
        <dbReference type="EMBL" id="GLC29891.1"/>
    </source>
</evidence>
<name>A0ABQ5N3X6_9CLOT</name>
<dbReference type="InterPro" id="IPR001497">
    <property type="entry name" value="MethylDNA_cys_MeTrfase_AS"/>
</dbReference>
<evidence type="ECO:0000256" key="3">
    <source>
        <dbReference type="ARBA" id="ARBA00022603"/>
    </source>
</evidence>
<dbReference type="Gene3D" id="1.10.10.10">
    <property type="entry name" value="Winged helix-like DNA-binding domain superfamily/Winged helix DNA-binding domain"/>
    <property type="match status" value="1"/>
</dbReference>
<evidence type="ECO:0000256" key="8">
    <source>
        <dbReference type="HAMAP-Rule" id="MF_00772"/>
    </source>
</evidence>
<dbReference type="CDD" id="cd06445">
    <property type="entry name" value="ATase"/>
    <property type="match status" value="1"/>
</dbReference>
<dbReference type="EMBL" id="BRXR01000001">
    <property type="protein sequence ID" value="GLC29891.1"/>
    <property type="molecule type" value="Genomic_DNA"/>
</dbReference>
<dbReference type="PANTHER" id="PTHR10815">
    <property type="entry name" value="METHYLATED-DNA--PROTEIN-CYSTEINE METHYLTRANSFERASE"/>
    <property type="match status" value="1"/>
</dbReference>